<proteinExistence type="predicted"/>
<name>A0A0V0SKM9_9BILA</name>
<gene>
    <name evidence="1" type="ORF">T07_10304</name>
</gene>
<evidence type="ECO:0000313" key="2">
    <source>
        <dbReference type="Proteomes" id="UP000054630"/>
    </source>
</evidence>
<dbReference type="AlphaFoldDB" id="A0A0V0SKM9"/>
<dbReference type="Proteomes" id="UP000054630">
    <property type="component" value="Unassembled WGS sequence"/>
</dbReference>
<evidence type="ECO:0000313" key="1">
    <source>
        <dbReference type="EMBL" id="KRX27159.1"/>
    </source>
</evidence>
<dbReference type="EMBL" id="JYDL01000004">
    <property type="protein sequence ID" value="KRX27159.1"/>
    <property type="molecule type" value="Genomic_DNA"/>
</dbReference>
<protein>
    <submittedName>
        <fullName evidence="1">Uncharacterized protein</fullName>
    </submittedName>
</protein>
<keyword evidence="2" id="KW-1185">Reference proteome</keyword>
<comment type="caution">
    <text evidence="1">The sequence shown here is derived from an EMBL/GenBank/DDBJ whole genome shotgun (WGS) entry which is preliminary data.</text>
</comment>
<sequence length="73" mass="8417">MSDYVFAFQWHSVGASCRLARQLLHPKQSQLTATITPVANFEEKKKQYVRVSTFHKVYLNCANFVDSPIQVEI</sequence>
<organism evidence="1 2">
    <name type="scientific">Trichinella nelsoni</name>
    <dbReference type="NCBI Taxonomy" id="6336"/>
    <lineage>
        <taxon>Eukaryota</taxon>
        <taxon>Metazoa</taxon>
        <taxon>Ecdysozoa</taxon>
        <taxon>Nematoda</taxon>
        <taxon>Enoplea</taxon>
        <taxon>Dorylaimia</taxon>
        <taxon>Trichinellida</taxon>
        <taxon>Trichinellidae</taxon>
        <taxon>Trichinella</taxon>
    </lineage>
</organism>
<dbReference type="OrthoDB" id="10383430at2759"/>
<reference evidence="1 2" key="1">
    <citation type="submission" date="2015-01" db="EMBL/GenBank/DDBJ databases">
        <title>Evolution of Trichinella species and genotypes.</title>
        <authorList>
            <person name="Korhonen P.K."/>
            <person name="Edoardo P."/>
            <person name="Giuseppe L.R."/>
            <person name="Gasser R.B."/>
        </authorList>
    </citation>
    <scope>NUCLEOTIDE SEQUENCE [LARGE SCALE GENOMIC DNA]</scope>
    <source>
        <strain evidence="1">ISS37</strain>
    </source>
</reference>
<accession>A0A0V0SKM9</accession>